<proteinExistence type="predicted"/>
<accession>A0A1H9G8P1</accession>
<reference evidence="1 2" key="1">
    <citation type="submission" date="2016-10" db="EMBL/GenBank/DDBJ databases">
        <authorList>
            <person name="de Groot N.N."/>
        </authorList>
    </citation>
    <scope>NUCLEOTIDE SEQUENCE [LARGE SCALE GENOMIC DNA]</scope>
    <source>
        <strain evidence="1 2">DSM 21633</strain>
    </source>
</reference>
<protein>
    <submittedName>
        <fullName evidence="1">Uncharacterized protein</fullName>
    </submittedName>
</protein>
<name>A0A1H9G8P1_9BACI</name>
<gene>
    <name evidence="1" type="ORF">SAMN05216362_11459</name>
</gene>
<dbReference type="STRING" id="571933.SAMN05216362_11459"/>
<dbReference type="RefSeq" id="WP_175614977.1">
    <property type="nucleotide sequence ID" value="NZ_CAESCL010000015.1"/>
</dbReference>
<keyword evidence="2" id="KW-1185">Reference proteome</keyword>
<dbReference type="Proteomes" id="UP000199427">
    <property type="component" value="Unassembled WGS sequence"/>
</dbReference>
<dbReference type="EMBL" id="FOES01000014">
    <property type="protein sequence ID" value="SEQ46525.1"/>
    <property type="molecule type" value="Genomic_DNA"/>
</dbReference>
<organism evidence="1 2">
    <name type="scientific">Piscibacillus halophilus</name>
    <dbReference type="NCBI Taxonomy" id="571933"/>
    <lineage>
        <taxon>Bacteria</taxon>
        <taxon>Bacillati</taxon>
        <taxon>Bacillota</taxon>
        <taxon>Bacilli</taxon>
        <taxon>Bacillales</taxon>
        <taxon>Bacillaceae</taxon>
        <taxon>Piscibacillus</taxon>
    </lineage>
</organism>
<evidence type="ECO:0000313" key="1">
    <source>
        <dbReference type="EMBL" id="SEQ46525.1"/>
    </source>
</evidence>
<evidence type="ECO:0000313" key="2">
    <source>
        <dbReference type="Proteomes" id="UP000199427"/>
    </source>
</evidence>
<dbReference type="AlphaFoldDB" id="A0A1H9G8P1"/>
<sequence length="51" mass="5767">MSKYLLLSLLLLLATTSLLDAQIFVLPFIFISTLDKNKLPCLLRKQGSQED</sequence>